<accession>X0YF89</accession>
<keyword evidence="1" id="KW-1133">Transmembrane helix</keyword>
<dbReference type="EMBL" id="BARS01050172">
    <property type="protein sequence ID" value="GAG45912.1"/>
    <property type="molecule type" value="Genomic_DNA"/>
</dbReference>
<organism evidence="2">
    <name type="scientific">marine sediment metagenome</name>
    <dbReference type="NCBI Taxonomy" id="412755"/>
    <lineage>
        <taxon>unclassified sequences</taxon>
        <taxon>metagenomes</taxon>
        <taxon>ecological metagenomes</taxon>
    </lineage>
</organism>
<keyword evidence="1" id="KW-0472">Membrane</keyword>
<evidence type="ECO:0000313" key="2">
    <source>
        <dbReference type="EMBL" id="GAG45912.1"/>
    </source>
</evidence>
<dbReference type="AlphaFoldDB" id="X0YF89"/>
<evidence type="ECO:0000256" key="1">
    <source>
        <dbReference type="SAM" id="Phobius"/>
    </source>
</evidence>
<name>X0YF89_9ZZZZ</name>
<comment type="caution">
    <text evidence="2">The sequence shown here is derived from an EMBL/GenBank/DDBJ whole genome shotgun (WGS) entry which is preliminary data.</text>
</comment>
<protein>
    <submittedName>
        <fullName evidence="2">Uncharacterized protein</fullName>
    </submittedName>
</protein>
<reference evidence="2" key="1">
    <citation type="journal article" date="2014" name="Front. Microbiol.">
        <title>High frequency of phylogenetically diverse reductive dehalogenase-homologous genes in deep subseafloor sedimentary metagenomes.</title>
        <authorList>
            <person name="Kawai M."/>
            <person name="Futagami T."/>
            <person name="Toyoda A."/>
            <person name="Takaki Y."/>
            <person name="Nishi S."/>
            <person name="Hori S."/>
            <person name="Arai W."/>
            <person name="Tsubouchi T."/>
            <person name="Morono Y."/>
            <person name="Uchiyama I."/>
            <person name="Ito T."/>
            <person name="Fujiyama A."/>
            <person name="Inagaki F."/>
            <person name="Takami H."/>
        </authorList>
    </citation>
    <scope>NUCLEOTIDE SEQUENCE</scope>
    <source>
        <strain evidence="2">Expedition CK06-06</strain>
    </source>
</reference>
<gene>
    <name evidence="2" type="ORF">S01H1_74946</name>
</gene>
<proteinExistence type="predicted"/>
<feature type="transmembrane region" description="Helical" evidence="1">
    <location>
        <begin position="18"/>
        <end position="39"/>
    </location>
</feature>
<sequence length="68" mass="7321">MDERRTGIIVKNKSSKALIIAIITGLVTITAAIAAYILGCARGTCAGEPQIMKWITFCQGMSWYPTTA</sequence>
<keyword evidence="1" id="KW-0812">Transmembrane</keyword>